<feature type="transmembrane region" description="Helical" evidence="4">
    <location>
        <begin position="21"/>
        <end position="42"/>
    </location>
</feature>
<gene>
    <name evidence="6" type="ORF">OE749_04225</name>
</gene>
<reference evidence="6 7" key="1">
    <citation type="submission" date="2022-10" db="EMBL/GenBank/DDBJ databases">
        <title>Aestuariibacter sp. AA17 isolated from Montipora capitata coral fragment.</title>
        <authorList>
            <person name="Emsley S.A."/>
            <person name="Pfannmuller K.M."/>
            <person name="Loughran R.M."/>
            <person name="Shlafstein M."/>
            <person name="Papke E."/>
            <person name="Saw J.H."/>
            <person name="Ushijima B."/>
            <person name="Videau P."/>
        </authorList>
    </citation>
    <scope>NUCLEOTIDE SEQUENCE [LARGE SCALE GENOMIC DNA]</scope>
    <source>
        <strain evidence="6 7">AA17</strain>
    </source>
</reference>
<keyword evidence="4" id="KW-0472">Membrane</keyword>
<evidence type="ECO:0000259" key="5">
    <source>
        <dbReference type="PROSITE" id="PS50125"/>
    </source>
</evidence>
<feature type="transmembrane region" description="Helical" evidence="4">
    <location>
        <begin position="103"/>
        <end position="120"/>
    </location>
</feature>
<dbReference type="Pfam" id="PF00211">
    <property type="entry name" value="Guanylate_cyc"/>
    <property type="match status" value="1"/>
</dbReference>
<dbReference type="PROSITE" id="PS00452">
    <property type="entry name" value="GUANYLATE_CYCLASE_1"/>
    <property type="match status" value="1"/>
</dbReference>
<feature type="transmembrane region" description="Helical" evidence="4">
    <location>
        <begin position="125"/>
        <end position="143"/>
    </location>
</feature>
<dbReference type="CDD" id="cd07302">
    <property type="entry name" value="CHD"/>
    <property type="match status" value="1"/>
</dbReference>
<keyword evidence="1" id="KW-0547">Nucleotide-binding</keyword>
<dbReference type="RefSeq" id="WP_263711108.1">
    <property type="nucleotide sequence ID" value="NZ_JAOWKX010000002.1"/>
</dbReference>
<protein>
    <recommendedName>
        <fullName evidence="5">Guanylate cyclase domain-containing protein</fullName>
    </recommendedName>
</protein>
<evidence type="ECO:0000256" key="4">
    <source>
        <dbReference type="SAM" id="Phobius"/>
    </source>
</evidence>
<dbReference type="InterPro" id="IPR001054">
    <property type="entry name" value="A/G_cyclase"/>
</dbReference>
<feature type="transmembrane region" description="Helical" evidence="4">
    <location>
        <begin position="78"/>
        <end position="97"/>
    </location>
</feature>
<dbReference type="Gene3D" id="3.30.70.1230">
    <property type="entry name" value="Nucleotide cyclase"/>
    <property type="match status" value="1"/>
</dbReference>
<comment type="similarity">
    <text evidence="3">Belongs to the adenylyl cyclase class-4/guanylyl cyclase family.</text>
</comment>
<evidence type="ECO:0000313" key="6">
    <source>
        <dbReference type="EMBL" id="MCV2883896.1"/>
    </source>
</evidence>
<name>A0ABT3A5E2_9ALTE</name>
<evidence type="ECO:0000256" key="3">
    <source>
        <dbReference type="RuleBase" id="RU000405"/>
    </source>
</evidence>
<dbReference type="SUPFAM" id="SSF55073">
    <property type="entry name" value="Nucleotide cyclase"/>
    <property type="match status" value="1"/>
</dbReference>
<dbReference type="Proteomes" id="UP001652504">
    <property type="component" value="Unassembled WGS sequence"/>
</dbReference>
<feature type="transmembrane region" description="Helical" evidence="4">
    <location>
        <begin position="54"/>
        <end position="71"/>
    </location>
</feature>
<evidence type="ECO:0000256" key="1">
    <source>
        <dbReference type="ARBA" id="ARBA00022741"/>
    </source>
</evidence>
<dbReference type="PROSITE" id="PS50125">
    <property type="entry name" value="GUANYLATE_CYCLASE_2"/>
    <property type="match status" value="1"/>
</dbReference>
<keyword evidence="4" id="KW-0812">Transmembrane</keyword>
<evidence type="ECO:0000313" key="7">
    <source>
        <dbReference type="Proteomes" id="UP001652504"/>
    </source>
</evidence>
<dbReference type="PANTHER" id="PTHR45655">
    <property type="entry name" value="GUANYLATE CYCLASE SOLUBLE SUBUNIT BETA-2"/>
    <property type="match status" value="1"/>
</dbReference>
<dbReference type="InterPro" id="IPR018297">
    <property type="entry name" value="A/G_cyclase_CS"/>
</dbReference>
<keyword evidence="2 3" id="KW-0456">Lyase</keyword>
<comment type="caution">
    <text evidence="6">The sequence shown here is derived from an EMBL/GenBank/DDBJ whole genome shotgun (WGS) entry which is preliminary data.</text>
</comment>
<dbReference type="EMBL" id="JAOWKX010000002">
    <property type="protein sequence ID" value="MCV2883896.1"/>
    <property type="molecule type" value="Genomic_DNA"/>
</dbReference>
<keyword evidence="4" id="KW-1133">Transmembrane helix</keyword>
<dbReference type="SMART" id="SM00044">
    <property type="entry name" value="CYCc"/>
    <property type="match status" value="1"/>
</dbReference>
<feature type="domain" description="Guanylate cyclase" evidence="5">
    <location>
        <begin position="228"/>
        <end position="355"/>
    </location>
</feature>
<organism evidence="6 7">
    <name type="scientific">Fluctibacter corallii</name>
    <dbReference type="NCBI Taxonomy" id="2984329"/>
    <lineage>
        <taxon>Bacteria</taxon>
        <taxon>Pseudomonadati</taxon>
        <taxon>Pseudomonadota</taxon>
        <taxon>Gammaproteobacteria</taxon>
        <taxon>Alteromonadales</taxon>
        <taxon>Alteromonadaceae</taxon>
        <taxon>Fluctibacter</taxon>
    </lineage>
</organism>
<keyword evidence="7" id="KW-1185">Reference proteome</keyword>
<accession>A0ABT3A5E2</accession>
<dbReference type="PANTHER" id="PTHR45655:SF13">
    <property type="entry name" value="SOLUBLE GUANYLATE CYCLASE GCY-32-RELATED"/>
    <property type="match status" value="1"/>
</dbReference>
<sequence length="400" mass="45276">MSAPEKHAVDTSRWFSSIRKLALVQTIAVVAICVLVLQVPLVTFIWRDNQIEKLLLLTLAVIGMTVSAVVYRQNHLISTLLLVYTYLMYITSSAFIWPFSLNMHYFLVIGVVSLPFIFSAEESPYFYGTLLVYLITLFFIEWVESVTHTHVILANFQQFTLINTVFFLVSLVLCCHYIRQYQVSQYRILNQKHRNSNRLLRRMLPSKMVTTLCNNEGAITAQYHAKITVIFADIEGFTPMCARISPHQLVSMLNTVFSVFDRTTRLYGLEKIKTNGDQYMAIGGLDSQGRNVELDSCRLAIALHQRFADIAMRLNIDLKLRIGIASGPAITGIIGEDKFSFDVWGDTVNLAAKLEKHSESDTILICEKTAKSVKNTLLISEGSEINIAGMGKITHYRINV</sequence>
<dbReference type="InterPro" id="IPR029787">
    <property type="entry name" value="Nucleotide_cyclase"/>
</dbReference>
<feature type="transmembrane region" description="Helical" evidence="4">
    <location>
        <begin position="155"/>
        <end position="178"/>
    </location>
</feature>
<proteinExistence type="inferred from homology"/>
<evidence type="ECO:0000256" key="2">
    <source>
        <dbReference type="ARBA" id="ARBA00023239"/>
    </source>
</evidence>